<name>A0A182KAS5_9DIPT</name>
<dbReference type="SUPFAM" id="SSF53720">
    <property type="entry name" value="ALDH-like"/>
    <property type="match status" value="1"/>
</dbReference>
<accession>A0A182KAS5</accession>
<evidence type="ECO:0000313" key="1">
    <source>
        <dbReference type="EnsemblMetazoa" id="ACHR007862-PA"/>
    </source>
</evidence>
<dbReference type="VEuPathDB" id="VectorBase:ACHR007862"/>
<dbReference type="InterPro" id="IPR009961">
    <property type="entry name" value="DUF1487"/>
</dbReference>
<dbReference type="InterPro" id="IPR016163">
    <property type="entry name" value="Ald_DH_C"/>
</dbReference>
<proteinExistence type="predicted"/>
<dbReference type="Gene3D" id="3.40.309.10">
    <property type="entry name" value="Aldehyde Dehydrogenase, Chain A, domain 2"/>
    <property type="match status" value="1"/>
</dbReference>
<sequence>MSASVGANHAVTLLLDCHCYTVQPEEDTFMSYVARNKSNLIKAVQLLPEEETTTEIELAINFMQHYMQMEGDGLIDQPNAQHRVLIDRRKSLFEILLDLHSAMRSTCVGFKLYFYGENPITSEFIRLILQYPLFSKQDGDQLSLTAEIPLHMAYCTMVVFDSCDIESASDRLVLAWNTNDAPWAIRQVLVQENVKDEFVQLVKSKLKPFTKSQQQFLGKSLTQALAAAASYGAQLVQNDSDASELKPVLAFVSGVQYLLSNNPAALHPSPIVAINVFRTAKEAVSLANSNNGGSVSLWTEELSLTFEVVYGLHSQTVWVNSYAEFNPDCPYTFRKEDFCYGSEYAVCEKKVKTVFAPTVAMSTNSAEKNRTAIKSLGTYVANRRNYRGNTLLVKNGIRYETLCSPAELEAYGEGHRLSMVENFWNTYVSLDALDRHLLLDTVHNQRKVVCIPYGVTFAN</sequence>
<dbReference type="STRING" id="43041.A0A182KAS5"/>
<evidence type="ECO:0000313" key="2">
    <source>
        <dbReference type="Proteomes" id="UP000075881"/>
    </source>
</evidence>
<protein>
    <submittedName>
        <fullName evidence="1">Uncharacterized protein</fullName>
    </submittedName>
</protein>
<dbReference type="PANTHER" id="PTHR21644:SF0">
    <property type="entry name" value="AT02555P-RELATED"/>
    <property type="match status" value="1"/>
</dbReference>
<dbReference type="Pfam" id="PF07368">
    <property type="entry name" value="DUF1487"/>
    <property type="match status" value="1"/>
</dbReference>
<dbReference type="GO" id="GO:0016620">
    <property type="term" value="F:oxidoreductase activity, acting on the aldehyde or oxo group of donors, NAD or NADP as acceptor"/>
    <property type="evidence" value="ECO:0007669"/>
    <property type="project" value="InterPro"/>
</dbReference>
<keyword evidence="2" id="KW-1185">Reference proteome</keyword>
<organism evidence="1 2">
    <name type="scientific">Anopheles christyi</name>
    <dbReference type="NCBI Taxonomy" id="43041"/>
    <lineage>
        <taxon>Eukaryota</taxon>
        <taxon>Metazoa</taxon>
        <taxon>Ecdysozoa</taxon>
        <taxon>Arthropoda</taxon>
        <taxon>Hexapoda</taxon>
        <taxon>Insecta</taxon>
        <taxon>Pterygota</taxon>
        <taxon>Neoptera</taxon>
        <taxon>Endopterygota</taxon>
        <taxon>Diptera</taxon>
        <taxon>Nematocera</taxon>
        <taxon>Culicoidea</taxon>
        <taxon>Culicidae</taxon>
        <taxon>Anophelinae</taxon>
        <taxon>Anopheles</taxon>
    </lineage>
</organism>
<dbReference type="Proteomes" id="UP000075881">
    <property type="component" value="Unassembled WGS sequence"/>
</dbReference>
<dbReference type="AlphaFoldDB" id="A0A182KAS5"/>
<dbReference type="PANTHER" id="PTHR21644">
    <property type="entry name" value="AT02555P-RELATED"/>
    <property type="match status" value="1"/>
</dbReference>
<dbReference type="InterPro" id="IPR016161">
    <property type="entry name" value="Ald_DH/histidinol_DH"/>
</dbReference>
<reference evidence="1" key="2">
    <citation type="submission" date="2020-05" db="UniProtKB">
        <authorList>
            <consortium name="EnsemblMetazoa"/>
        </authorList>
    </citation>
    <scope>IDENTIFICATION</scope>
    <source>
        <strain evidence="1">ACHKN1017</strain>
    </source>
</reference>
<reference evidence="2" key="1">
    <citation type="submission" date="2013-03" db="EMBL/GenBank/DDBJ databases">
        <title>The Genome Sequence of Anopheles christyi ACHKN1017.</title>
        <authorList>
            <consortium name="The Broad Institute Genomics Platform"/>
            <person name="Neafsey D.E."/>
            <person name="Besansky N."/>
            <person name="Walker B."/>
            <person name="Young S.K."/>
            <person name="Zeng Q."/>
            <person name="Gargeya S."/>
            <person name="Fitzgerald M."/>
            <person name="Haas B."/>
            <person name="Abouelleil A."/>
            <person name="Allen A.W."/>
            <person name="Alvarado L."/>
            <person name="Arachchi H.M."/>
            <person name="Berlin A.M."/>
            <person name="Chapman S.B."/>
            <person name="Gainer-Dewar J."/>
            <person name="Goldberg J."/>
            <person name="Griggs A."/>
            <person name="Gujja S."/>
            <person name="Hansen M."/>
            <person name="Howarth C."/>
            <person name="Imamovic A."/>
            <person name="Ireland A."/>
            <person name="Larimer J."/>
            <person name="McCowan C."/>
            <person name="Murphy C."/>
            <person name="Pearson M."/>
            <person name="Poon T.W."/>
            <person name="Priest M."/>
            <person name="Roberts A."/>
            <person name="Saif S."/>
            <person name="Shea T."/>
            <person name="Sisk P."/>
            <person name="Sykes S."/>
            <person name="Wortman J."/>
            <person name="Nusbaum C."/>
            <person name="Birren B."/>
        </authorList>
    </citation>
    <scope>NUCLEOTIDE SEQUENCE [LARGE SCALE GENOMIC DNA]</scope>
    <source>
        <strain evidence="2">ACHKN1017</strain>
    </source>
</reference>
<dbReference type="EnsemblMetazoa" id="ACHR007862-RA">
    <property type="protein sequence ID" value="ACHR007862-PA"/>
    <property type="gene ID" value="ACHR007862"/>
</dbReference>